<keyword evidence="1" id="KW-1133">Transmembrane helix</keyword>
<evidence type="ECO:0008006" key="4">
    <source>
        <dbReference type="Google" id="ProtNLM"/>
    </source>
</evidence>
<dbReference type="STRING" id="1499967.U27_03296"/>
<gene>
    <name evidence="2" type="ORF">U27_03296</name>
</gene>
<dbReference type="AlphaFoldDB" id="A0A081BVH9"/>
<name>A0A081BVH9_VECG1</name>
<keyword evidence="1" id="KW-0472">Membrane</keyword>
<keyword evidence="1" id="KW-0812">Transmembrane</keyword>
<feature type="transmembrane region" description="Helical" evidence="1">
    <location>
        <begin position="20"/>
        <end position="41"/>
    </location>
</feature>
<evidence type="ECO:0000256" key="1">
    <source>
        <dbReference type="SAM" id="Phobius"/>
    </source>
</evidence>
<keyword evidence="3" id="KW-1185">Reference proteome</keyword>
<organism evidence="2">
    <name type="scientific">Vecturithrix granuli</name>
    <dbReference type="NCBI Taxonomy" id="1499967"/>
    <lineage>
        <taxon>Bacteria</taxon>
        <taxon>Candidatus Moduliflexota</taxon>
        <taxon>Candidatus Vecturitrichia</taxon>
        <taxon>Candidatus Vecturitrichales</taxon>
        <taxon>Candidatus Vecturitrichaceae</taxon>
        <taxon>Candidatus Vecturithrix</taxon>
    </lineage>
</organism>
<proteinExistence type="predicted"/>
<sequence length="133" mass="15327">MNTKSLNTRDERGAVGIKAIIALVIVGVFVYAGIQLIPLYWDHWNFEDEVTTNVQFAYVNYDREKVQEALTAAIYGMLDKIGAQYEKKNVRVKVDNNTKKITVEVWYSRTHNFPVFPPNPKPFYIKVENTPIS</sequence>
<evidence type="ECO:0000313" key="3">
    <source>
        <dbReference type="Proteomes" id="UP000030661"/>
    </source>
</evidence>
<dbReference type="Proteomes" id="UP000030661">
    <property type="component" value="Unassembled WGS sequence"/>
</dbReference>
<dbReference type="HOGENOM" id="CLU_1802282_0_0_0"/>
<dbReference type="EMBL" id="DF820464">
    <property type="protein sequence ID" value="GAK56334.1"/>
    <property type="molecule type" value="Genomic_DNA"/>
</dbReference>
<accession>A0A081BVH9</accession>
<protein>
    <recommendedName>
        <fullName evidence="4">DUF4845 domain-containing protein</fullName>
    </recommendedName>
</protein>
<evidence type="ECO:0000313" key="2">
    <source>
        <dbReference type="EMBL" id="GAK56334.1"/>
    </source>
</evidence>
<reference evidence="2" key="1">
    <citation type="journal article" date="2015" name="PeerJ">
        <title>First genomic representation of candidate bacterial phylum KSB3 points to enhanced environmental sensing as a trigger of wastewater bulking.</title>
        <authorList>
            <person name="Sekiguchi Y."/>
            <person name="Ohashi A."/>
            <person name="Parks D.H."/>
            <person name="Yamauchi T."/>
            <person name="Tyson G.W."/>
            <person name="Hugenholtz P."/>
        </authorList>
    </citation>
    <scope>NUCLEOTIDE SEQUENCE [LARGE SCALE GENOMIC DNA]</scope>
</reference>